<feature type="signal peptide" evidence="1">
    <location>
        <begin position="1"/>
        <end position="19"/>
    </location>
</feature>
<dbReference type="AlphaFoldDB" id="A0A519BM82"/>
<comment type="caution">
    <text evidence="2">The sequence shown here is derived from an EMBL/GenBank/DDBJ whole genome shotgun (WGS) entry which is preliminary data.</text>
</comment>
<accession>A0A519BM82</accession>
<evidence type="ECO:0000256" key="1">
    <source>
        <dbReference type="SAM" id="SignalP"/>
    </source>
</evidence>
<reference evidence="2 3" key="1">
    <citation type="journal article" date="2019" name="ISME J.">
        <title>Insights into ecological role of a new deltaproteobacterial order Candidatus Acidulodesulfobacterales by metagenomics and metatranscriptomics.</title>
        <authorList>
            <person name="Tan S."/>
            <person name="Liu J."/>
            <person name="Fang Y."/>
            <person name="Hedlund B.P."/>
            <person name="Lian Z.H."/>
            <person name="Huang L.Y."/>
            <person name="Li J.T."/>
            <person name="Huang L.N."/>
            <person name="Li W.J."/>
            <person name="Jiang H.C."/>
            <person name="Dong H.L."/>
            <person name="Shu W.S."/>
        </authorList>
    </citation>
    <scope>NUCLEOTIDE SEQUENCE [LARGE SCALE GENOMIC DNA]</scope>
    <source>
        <strain evidence="2">AP1</strain>
    </source>
</reference>
<dbReference type="SUPFAM" id="SSF75169">
    <property type="entry name" value="DsrEFH-like"/>
    <property type="match status" value="1"/>
</dbReference>
<gene>
    <name evidence="2" type="ORF">EVG15_06240</name>
</gene>
<dbReference type="Pfam" id="PF02635">
    <property type="entry name" value="DsrE"/>
    <property type="match status" value="1"/>
</dbReference>
<sequence>MVKKMLMMMTIALSLLFYAAIVKASTNNVNVIPFPNVPAIPQNPKLSFGGFFKHHQPVKILLAVGAVGPQLKEVLLNAAMIIRYLKPKGYRYKIHIVFYGGGVLAADQFNMKYDVWASLLRALNKQGVTYTVCHNAMEMFHVKPGDVYPFMHIIPAGVLSVTEYEMRGYVPIFNPNSR</sequence>
<dbReference type="InterPro" id="IPR027396">
    <property type="entry name" value="DsrEFH-like"/>
</dbReference>
<dbReference type="PANTHER" id="PTHR37691:SF1">
    <property type="entry name" value="BLR3518 PROTEIN"/>
    <property type="match status" value="1"/>
</dbReference>
<keyword evidence="1" id="KW-0732">Signal</keyword>
<organism evidence="2 3">
    <name type="scientific">Candidatus Acididesulfobacter diazotrophicus</name>
    <dbReference type="NCBI Taxonomy" id="2597226"/>
    <lineage>
        <taxon>Bacteria</taxon>
        <taxon>Deltaproteobacteria</taxon>
        <taxon>Candidatus Acidulodesulfobacterales</taxon>
        <taxon>Candidatus Acididesulfobacter</taxon>
    </lineage>
</organism>
<name>A0A519BM82_9DELT</name>
<evidence type="ECO:0000313" key="3">
    <source>
        <dbReference type="Proteomes" id="UP000319296"/>
    </source>
</evidence>
<dbReference type="PANTHER" id="PTHR37691">
    <property type="entry name" value="BLR3518 PROTEIN"/>
    <property type="match status" value="1"/>
</dbReference>
<dbReference type="Proteomes" id="UP000319296">
    <property type="component" value="Unassembled WGS sequence"/>
</dbReference>
<protein>
    <submittedName>
        <fullName evidence="2">Uncharacterized protein</fullName>
    </submittedName>
</protein>
<dbReference type="Gene3D" id="3.40.1260.10">
    <property type="entry name" value="DsrEFH-like"/>
    <property type="match status" value="1"/>
</dbReference>
<feature type="chain" id="PRO_5022144551" evidence="1">
    <location>
        <begin position="20"/>
        <end position="178"/>
    </location>
</feature>
<dbReference type="InterPro" id="IPR003787">
    <property type="entry name" value="Sulphur_relay_DsrE/F-like"/>
</dbReference>
<evidence type="ECO:0000313" key="2">
    <source>
        <dbReference type="EMBL" id="RZD18339.1"/>
    </source>
</evidence>
<proteinExistence type="predicted"/>
<dbReference type="EMBL" id="SGBB01000010">
    <property type="protein sequence ID" value="RZD18339.1"/>
    <property type="molecule type" value="Genomic_DNA"/>
</dbReference>